<comment type="similarity">
    <text evidence="1">Belongs to the UPF0336 family.</text>
</comment>
<dbReference type="InterPro" id="IPR016709">
    <property type="entry name" value="HadA-like"/>
</dbReference>
<dbReference type="PANTHER" id="PTHR43437:SF3">
    <property type="entry name" value="HYDROXYACYL-THIOESTER DEHYDRATASE TYPE 2, MITOCHONDRIAL"/>
    <property type="match status" value="1"/>
</dbReference>
<dbReference type="PIRSF" id="PIRSF018072">
    <property type="entry name" value="UCP018072"/>
    <property type="match status" value="1"/>
</dbReference>
<reference evidence="3 4" key="1">
    <citation type="submission" date="2016-10" db="EMBL/GenBank/DDBJ databases">
        <title>The Draft Genome Sequence of Actinokineospora bangkokensis 44EHWT reveals the biosynthetic pathway of antifungal compounds Thailandins with unusual extender unit butylmalonyl-CoA.</title>
        <authorList>
            <person name="Greule A."/>
            <person name="Intra B."/>
            <person name="Flemming S."/>
            <person name="Rommel M.G."/>
            <person name="Panbangred W."/>
            <person name="Bechthold A."/>
        </authorList>
    </citation>
    <scope>NUCLEOTIDE SEQUENCE [LARGE SCALE GENOMIC DNA]</scope>
    <source>
        <strain evidence="3 4">44EHW</strain>
    </source>
</reference>
<keyword evidence="4" id="KW-1185">Reference proteome</keyword>
<dbReference type="Gene3D" id="3.10.129.10">
    <property type="entry name" value="Hotdog Thioesterase"/>
    <property type="match status" value="1"/>
</dbReference>
<dbReference type="SUPFAM" id="SSF54637">
    <property type="entry name" value="Thioesterase/thiol ester dehydrase-isomerase"/>
    <property type="match status" value="1"/>
</dbReference>
<dbReference type="CDD" id="cd03441">
    <property type="entry name" value="R_hydratase_like"/>
    <property type="match status" value="1"/>
</dbReference>
<evidence type="ECO:0000313" key="3">
    <source>
        <dbReference type="EMBL" id="OLR90670.1"/>
    </source>
</evidence>
<dbReference type="GO" id="GO:0006633">
    <property type="term" value="P:fatty acid biosynthetic process"/>
    <property type="evidence" value="ECO:0007669"/>
    <property type="project" value="TreeGrafter"/>
</dbReference>
<dbReference type="Proteomes" id="UP000186040">
    <property type="component" value="Unassembled WGS sequence"/>
</dbReference>
<dbReference type="HAMAP" id="MF_00799">
    <property type="entry name" value="UPF0336"/>
    <property type="match status" value="1"/>
</dbReference>
<dbReference type="STRING" id="1193682.BJP25_29105"/>
<accession>A0A1Q9LF79</accession>
<dbReference type="RefSeq" id="WP_075977338.1">
    <property type="nucleotide sequence ID" value="NZ_MKQR01000026.1"/>
</dbReference>
<gene>
    <name evidence="3" type="ORF">BJP25_29105</name>
</gene>
<name>A0A1Q9LF79_9PSEU</name>
<protein>
    <recommendedName>
        <fullName evidence="1">UPF0336 protein BJP25_29105</fullName>
    </recommendedName>
</protein>
<dbReference type="GO" id="GO:0019171">
    <property type="term" value="F:(3R)-hydroxyacyl-[acyl-carrier-protein] dehydratase activity"/>
    <property type="evidence" value="ECO:0007669"/>
    <property type="project" value="TreeGrafter"/>
</dbReference>
<sequence>MALDQSFAGRTYPPGPVYEVGREKIREFADAVGADDPLHRDPAAARAAGYPDVVAPPTFTTILNLAAINEIVGDPQLGLDYDRMVHGDQSFTYHAPVVAGDRLVCTPAVESIMHRAGNDFITLRAEITTEAGEPRVTTRAQLVVRDAGVA</sequence>
<proteinExistence type="inferred from homology"/>
<feature type="domain" description="FAS1-like dehydratase" evidence="2">
    <location>
        <begin position="9"/>
        <end position="134"/>
    </location>
</feature>
<evidence type="ECO:0000256" key="1">
    <source>
        <dbReference type="HAMAP-Rule" id="MF_00799"/>
    </source>
</evidence>
<dbReference type="AlphaFoldDB" id="A0A1Q9LF79"/>
<organism evidence="3 4">
    <name type="scientific">Actinokineospora bangkokensis</name>
    <dbReference type="NCBI Taxonomy" id="1193682"/>
    <lineage>
        <taxon>Bacteria</taxon>
        <taxon>Bacillati</taxon>
        <taxon>Actinomycetota</taxon>
        <taxon>Actinomycetes</taxon>
        <taxon>Pseudonocardiales</taxon>
        <taxon>Pseudonocardiaceae</taxon>
        <taxon>Actinokineospora</taxon>
    </lineage>
</organism>
<dbReference type="InterPro" id="IPR039569">
    <property type="entry name" value="FAS1-like_DH_region"/>
</dbReference>
<dbReference type="PANTHER" id="PTHR43437">
    <property type="entry name" value="HYDROXYACYL-THIOESTER DEHYDRATASE TYPE 2, MITOCHONDRIAL-RELATED"/>
    <property type="match status" value="1"/>
</dbReference>
<dbReference type="Pfam" id="PF13452">
    <property type="entry name" value="FAS1_DH_region"/>
    <property type="match status" value="1"/>
</dbReference>
<dbReference type="InterPro" id="IPR029069">
    <property type="entry name" value="HotDog_dom_sf"/>
</dbReference>
<comment type="caution">
    <text evidence="3">The sequence shown here is derived from an EMBL/GenBank/DDBJ whole genome shotgun (WGS) entry which is preliminary data.</text>
</comment>
<dbReference type="OrthoDB" id="5415111at2"/>
<dbReference type="EMBL" id="MKQR01000026">
    <property type="protein sequence ID" value="OLR90670.1"/>
    <property type="molecule type" value="Genomic_DNA"/>
</dbReference>
<evidence type="ECO:0000313" key="4">
    <source>
        <dbReference type="Proteomes" id="UP000186040"/>
    </source>
</evidence>
<evidence type="ECO:0000259" key="2">
    <source>
        <dbReference type="Pfam" id="PF13452"/>
    </source>
</evidence>
<dbReference type="InterPro" id="IPR050965">
    <property type="entry name" value="UPF0336/Enoyl-CoA_hydratase"/>
</dbReference>